<keyword evidence="3" id="KW-1185">Reference proteome</keyword>
<dbReference type="EMBL" id="JAYDYW010000016">
    <property type="protein sequence ID" value="MEE1675912.1"/>
    <property type="molecule type" value="Genomic_DNA"/>
</dbReference>
<dbReference type="RefSeq" id="WP_329776677.1">
    <property type="nucleotide sequence ID" value="NZ_JAYDYW010000016.1"/>
</dbReference>
<comment type="caution">
    <text evidence="2">The sequence shown here is derived from an EMBL/GenBank/DDBJ whole genome shotgun (WGS) entry which is preliminary data.</text>
</comment>
<reference evidence="2 3" key="2">
    <citation type="submission" date="2023-12" db="EMBL/GenBank/DDBJ databases">
        <authorList>
            <consortium name="Cladostephus spongiosus"/>
            <person name="Lorente B."/>
            <person name="Cabral C."/>
            <person name="Frias J."/>
            <person name="Faria J."/>
            <person name="Toubarro D."/>
        </authorList>
    </citation>
    <scope>NUCLEOTIDE SEQUENCE [LARGE SCALE GENOMIC DNA]</scope>
    <source>
        <strain evidence="2 3">ZMCS4</strain>
    </source>
</reference>
<keyword evidence="1" id="KW-0732">Signal</keyword>
<accession>A0ABU7G914</accession>
<dbReference type="PROSITE" id="PS51257">
    <property type="entry name" value="PROKAR_LIPOPROTEIN"/>
    <property type="match status" value="1"/>
</dbReference>
<feature type="signal peptide" evidence="1">
    <location>
        <begin position="1"/>
        <end position="26"/>
    </location>
</feature>
<dbReference type="Proteomes" id="UP001310248">
    <property type="component" value="Unassembled WGS sequence"/>
</dbReference>
<gene>
    <name evidence="2" type="ORF">SNR37_001239</name>
</gene>
<name>A0ABU7G914_9ALTE</name>
<protein>
    <submittedName>
        <fullName evidence="2">Uncharacterized protein</fullName>
    </submittedName>
</protein>
<evidence type="ECO:0000313" key="3">
    <source>
        <dbReference type="Proteomes" id="UP001310248"/>
    </source>
</evidence>
<reference evidence="3" key="1">
    <citation type="submission" date="2023-07" db="EMBL/GenBank/DDBJ databases">
        <title>Draft genome sequence of Agarivorans aestuarii strain ZMCS4, a CAZymes producing bacteria isolated from the marine brown algae Clodostephus spongiosus.</title>
        <authorList>
            <person name="Lorente B."/>
            <person name="Cabral C."/>
            <person name="Frias J."/>
            <person name="Faria J."/>
            <person name="Toubarro D."/>
        </authorList>
    </citation>
    <scope>NUCLEOTIDE SEQUENCE [LARGE SCALE GENOMIC DNA]</scope>
    <source>
        <strain evidence="3">ZMCS4</strain>
    </source>
</reference>
<evidence type="ECO:0000256" key="1">
    <source>
        <dbReference type="SAM" id="SignalP"/>
    </source>
</evidence>
<organism evidence="2 3">
    <name type="scientific">Agarivorans aestuarii</name>
    <dbReference type="NCBI Taxonomy" id="1563703"/>
    <lineage>
        <taxon>Bacteria</taxon>
        <taxon>Pseudomonadati</taxon>
        <taxon>Pseudomonadota</taxon>
        <taxon>Gammaproteobacteria</taxon>
        <taxon>Alteromonadales</taxon>
        <taxon>Alteromonadaceae</taxon>
        <taxon>Agarivorans</taxon>
    </lineage>
</organism>
<sequence length="145" mass="16200">MFKGKNYLFLIFLSVFCLLTTGMSSACEDGRFHGSYDPILNRPKKLPEGVRVITPKILDLVDRKFSYQVVIESDGEIEGLAIKIAPGPGVIVNKESFGVFEDTMSHTVRAKSVANVMTMTSVQIRGRYNGQEFNAYRFVTALPKK</sequence>
<evidence type="ECO:0000313" key="2">
    <source>
        <dbReference type="EMBL" id="MEE1675912.1"/>
    </source>
</evidence>
<feature type="chain" id="PRO_5045215122" evidence="1">
    <location>
        <begin position="27"/>
        <end position="145"/>
    </location>
</feature>
<proteinExistence type="predicted"/>